<accession>A0A9Q9WW95</accession>
<organism evidence="3">
    <name type="scientific">Cyprinus carpio</name>
    <name type="common">Common carp</name>
    <dbReference type="NCBI Taxonomy" id="7962"/>
    <lineage>
        <taxon>Eukaryota</taxon>
        <taxon>Metazoa</taxon>
        <taxon>Chordata</taxon>
        <taxon>Craniata</taxon>
        <taxon>Vertebrata</taxon>
        <taxon>Euteleostomi</taxon>
        <taxon>Actinopterygii</taxon>
        <taxon>Neopterygii</taxon>
        <taxon>Teleostei</taxon>
        <taxon>Ostariophysi</taxon>
        <taxon>Cypriniformes</taxon>
        <taxon>Cyprinidae</taxon>
        <taxon>Cyprininae</taxon>
        <taxon>Cyprinus</taxon>
    </lineage>
</organism>
<dbReference type="GeneID" id="109110536"/>
<proteinExistence type="predicted"/>
<feature type="compositionally biased region" description="Basic and acidic residues" evidence="2">
    <location>
        <begin position="478"/>
        <end position="496"/>
    </location>
</feature>
<dbReference type="KEGG" id="ccar:109110536"/>
<feature type="region of interest" description="Disordered" evidence="2">
    <location>
        <begin position="219"/>
        <end position="240"/>
    </location>
</feature>
<dbReference type="Proteomes" id="UP001155660">
    <property type="component" value="Chromosome B12"/>
</dbReference>
<dbReference type="RefSeq" id="XP_042590703.1">
    <property type="nucleotide sequence ID" value="XM_042734769.1"/>
</dbReference>
<keyword evidence="1" id="KW-0175">Coiled coil</keyword>
<dbReference type="AlphaFoldDB" id="A0A9Q9WW95"/>
<evidence type="ECO:0000256" key="2">
    <source>
        <dbReference type="SAM" id="MobiDB-lite"/>
    </source>
</evidence>
<feature type="compositionally biased region" description="Basic and acidic residues" evidence="2">
    <location>
        <begin position="444"/>
        <end position="453"/>
    </location>
</feature>
<feature type="compositionally biased region" description="Polar residues" evidence="2">
    <location>
        <begin position="549"/>
        <end position="561"/>
    </location>
</feature>
<feature type="coiled-coil region" evidence="1">
    <location>
        <begin position="84"/>
        <end position="206"/>
    </location>
</feature>
<evidence type="ECO:0000313" key="3">
    <source>
        <dbReference type="RefSeq" id="XP_042590703.1"/>
    </source>
</evidence>
<gene>
    <name evidence="3" type="primary">LOC109110536</name>
</gene>
<reference evidence="3" key="1">
    <citation type="submission" date="2025-08" db="UniProtKB">
        <authorList>
            <consortium name="RefSeq"/>
        </authorList>
    </citation>
    <scope>IDENTIFICATION</scope>
    <source>
        <tissue evidence="3">Muscle</tissue>
    </source>
</reference>
<evidence type="ECO:0000256" key="1">
    <source>
        <dbReference type="SAM" id="Coils"/>
    </source>
</evidence>
<protein>
    <submittedName>
        <fullName evidence="3">Uncharacterized protein LOC109110536</fullName>
    </submittedName>
</protein>
<feature type="region of interest" description="Disordered" evidence="2">
    <location>
        <begin position="442"/>
        <end position="563"/>
    </location>
</feature>
<name>A0A9Q9WW95_CYPCA</name>
<dbReference type="OrthoDB" id="8936501at2759"/>
<sequence length="593" mass="68487">MSRTTDPVGHWEDLETWLSVATDSLLPKAAETLKHQTQDQLDENIASLMRQDPSQSYSHKELAKITSSLSHTLIATLKLSDRHAAHLQQELTHAQRRVEQLELEAQERREGPDEVEQGAEEEITRLRETLVATTQEMEQVKTDYGDLSNKLQYAEQLLEKAKADFRDKNGRIKALETHLDESRNEISRLTRQLDYIKEESDSFREELRHAYELTHDQKGEGAVLKHPPAPTAPASHRSSRGLDLKDLDKLTRNTGKFTPNVPCSQEIKGYLRDVDFHLEMRPSATDKDRLYLIRATSSSEVRSFLDRQPARTKSDYNLLREALIKEFADPESEQELVAALEMKQGGQESSQLFYSRLRQAYFGTHNEQNMEEDVNFKTLFLRNLHPGVSHHLGVPACPRTMSAQQLRDLAHKAYCKQKMASEKSIKTMAVLDFNSQGLALEGAQRQDHAKPTPKEWNASSFNREWDSHAGTQPKRRNNRWDGPHGRQRSPERHWERSWNQPSSFGNSRENNSWEFNGTSKVKRQTHPGATSPRNRRKNSQRFQADRAQTESTQEQKTSPCVDSQELIKLMMKEFFQRKEEDRKWEKKEKPDSA</sequence>
<feature type="compositionally biased region" description="Polar residues" evidence="2">
    <location>
        <begin position="497"/>
        <end position="519"/>
    </location>
</feature>